<sequence length="261" mass="31103">MNLNNLNNLNKIKHHFQLINSIYSLRNSSNSFQNFTILTGKNLIKIYSHKLILSCRSSYFYQIFKQNPSLNEISFPEINETIMNLILDYIYKGEIDFNERNVFKIWNISQKFELNDLSNSIQTYLESNIQLSNVFKIFRKSKSNSKLNHQSFDFIIQNFEKLIPFISKSKLSEEQMKEIVEKSFINNQNLQIFSLLNELTNWAELIQQKILPKNPKFDKKAKIILMKKIIKPFFKILPINLLNEKEFYQLQSKIGFNQNFF</sequence>
<dbReference type="OrthoDB" id="6418787at2759"/>
<dbReference type="SUPFAM" id="SSF54695">
    <property type="entry name" value="POZ domain"/>
    <property type="match status" value="1"/>
</dbReference>
<dbReference type="Proteomes" id="UP001149090">
    <property type="component" value="Unassembled WGS sequence"/>
</dbReference>
<protein>
    <recommendedName>
        <fullName evidence="1">BTB domain-containing protein</fullName>
    </recommendedName>
</protein>
<dbReference type="Pfam" id="PF00651">
    <property type="entry name" value="BTB"/>
    <property type="match status" value="1"/>
</dbReference>
<name>A0A9Q0LJ75_ANAIG</name>
<dbReference type="PANTHER" id="PTHR45774">
    <property type="entry name" value="BTB/POZ DOMAIN-CONTAINING"/>
    <property type="match status" value="1"/>
</dbReference>
<accession>A0A9Q0LJ75</accession>
<reference evidence="2" key="1">
    <citation type="submission" date="2022-10" db="EMBL/GenBank/DDBJ databases">
        <title>Novel sulphate-reducing endosymbionts in the free-living metamonad Anaeramoeba.</title>
        <authorList>
            <person name="Jerlstrom-Hultqvist J."/>
            <person name="Cepicka I."/>
            <person name="Gallot-Lavallee L."/>
            <person name="Salas-Leiva D."/>
            <person name="Curtis B.A."/>
            <person name="Zahonova K."/>
            <person name="Pipaliya S."/>
            <person name="Dacks J."/>
            <person name="Roger A.J."/>
        </authorList>
    </citation>
    <scope>NUCLEOTIDE SEQUENCE</scope>
    <source>
        <strain evidence="2">BMAN</strain>
    </source>
</reference>
<dbReference type="InterPro" id="IPR000210">
    <property type="entry name" value="BTB/POZ_dom"/>
</dbReference>
<evidence type="ECO:0000313" key="3">
    <source>
        <dbReference type="Proteomes" id="UP001149090"/>
    </source>
</evidence>
<evidence type="ECO:0000259" key="1">
    <source>
        <dbReference type="PROSITE" id="PS50097"/>
    </source>
</evidence>
<dbReference type="AlphaFoldDB" id="A0A9Q0LJ75"/>
<dbReference type="PROSITE" id="PS50097">
    <property type="entry name" value="BTB"/>
    <property type="match status" value="1"/>
</dbReference>
<proteinExistence type="predicted"/>
<gene>
    <name evidence="2" type="ORF">M0811_09241</name>
</gene>
<organism evidence="2 3">
    <name type="scientific">Anaeramoeba ignava</name>
    <name type="common">Anaerobic marine amoeba</name>
    <dbReference type="NCBI Taxonomy" id="1746090"/>
    <lineage>
        <taxon>Eukaryota</taxon>
        <taxon>Metamonada</taxon>
        <taxon>Anaeramoebidae</taxon>
        <taxon>Anaeramoeba</taxon>
    </lineage>
</organism>
<keyword evidence="3" id="KW-1185">Reference proteome</keyword>
<dbReference type="PANTHER" id="PTHR45774:SF3">
    <property type="entry name" value="BTB (POZ) DOMAIN-CONTAINING 2B-RELATED"/>
    <property type="match status" value="1"/>
</dbReference>
<dbReference type="Gene3D" id="3.30.710.10">
    <property type="entry name" value="Potassium Channel Kv1.1, Chain A"/>
    <property type="match status" value="1"/>
</dbReference>
<feature type="domain" description="BTB" evidence="1">
    <location>
        <begin position="33"/>
        <end position="99"/>
    </location>
</feature>
<dbReference type="InterPro" id="IPR011333">
    <property type="entry name" value="SKP1/BTB/POZ_sf"/>
</dbReference>
<dbReference type="CDD" id="cd18186">
    <property type="entry name" value="BTB_POZ_ZBTB_KLHL-like"/>
    <property type="match status" value="1"/>
</dbReference>
<dbReference type="SMART" id="SM00225">
    <property type="entry name" value="BTB"/>
    <property type="match status" value="1"/>
</dbReference>
<comment type="caution">
    <text evidence="2">The sequence shown here is derived from an EMBL/GenBank/DDBJ whole genome shotgun (WGS) entry which is preliminary data.</text>
</comment>
<evidence type="ECO:0000313" key="2">
    <source>
        <dbReference type="EMBL" id="KAJ5072795.1"/>
    </source>
</evidence>
<dbReference type="EMBL" id="JAPDFW010000079">
    <property type="protein sequence ID" value="KAJ5072795.1"/>
    <property type="molecule type" value="Genomic_DNA"/>
</dbReference>